<keyword evidence="2" id="KW-1185">Reference proteome</keyword>
<dbReference type="AlphaFoldDB" id="A0A7W7GEL1"/>
<comment type="caution">
    <text evidence="1">The sequence shown here is derived from an EMBL/GenBank/DDBJ whole genome shotgun (WGS) entry which is preliminary data.</text>
</comment>
<reference evidence="1 2" key="1">
    <citation type="submission" date="2020-08" db="EMBL/GenBank/DDBJ databases">
        <title>Sequencing the genomes of 1000 actinobacteria strains.</title>
        <authorList>
            <person name="Klenk H.-P."/>
        </authorList>
    </citation>
    <scope>NUCLEOTIDE SEQUENCE [LARGE SCALE GENOMIC DNA]</scope>
    <source>
        <strain evidence="1 2">DSM 40483</strain>
    </source>
</reference>
<name>A0A7W7GEL1_9ACTN</name>
<evidence type="ECO:0000313" key="2">
    <source>
        <dbReference type="Proteomes" id="UP000565089"/>
    </source>
</evidence>
<dbReference type="Proteomes" id="UP000565089">
    <property type="component" value="Unassembled WGS sequence"/>
</dbReference>
<sequence>MGGHRVRAVKDTAAAVAAMVALTGSEAPGAVPARGLGVGTESPWGRRCATWSGSTRRVAELLGIS</sequence>
<gene>
    <name evidence="1" type="ORF">BJ965_000046</name>
</gene>
<organism evidence="1 2">
    <name type="scientific">Streptomyces luteogriseus</name>
    <dbReference type="NCBI Taxonomy" id="68233"/>
    <lineage>
        <taxon>Bacteria</taxon>
        <taxon>Bacillati</taxon>
        <taxon>Actinomycetota</taxon>
        <taxon>Actinomycetes</taxon>
        <taxon>Kitasatosporales</taxon>
        <taxon>Streptomycetaceae</taxon>
        <taxon>Streptomyces</taxon>
    </lineage>
</organism>
<proteinExistence type="predicted"/>
<accession>A0A7W7GEL1</accession>
<protein>
    <submittedName>
        <fullName evidence="1">Uncharacterized protein</fullName>
    </submittedName>
</protein>
<evidence type="ECO:0000313" key="1">
    <source>
        <dbReference type="EMBL" id="MBB4710164.1"/>
    </source>
</evidence>
<dbReference type="EMBL" id="JACHMS010000001">
    <property type="protein sequence ID" value="MBB4710164.1"/>
    <property type="molecule type" value="Genomic_DNA"/>
</dbReference>